<dbReference type="Pfam" id="PF13616">
    <property type="entry name" value="Rotamase_3"/>
    <property type="match status" value="1"/>
</dbReference>
<comment type="caution">
    <text evidence="13">The sequence shown here is derived from an EMBL/GenBank/DDBJ whole genome shotgun (WGS) entry which is preliminary data.</text>
</comment>
<reference evidence="13 14" key="1">
    <citation type="submission" date="2020-04" db="EMBL/GenBank/DDBJ databases">
        <title>Azohydromonas sp. isolated from soil.</title>
        <authorList>
            <person name="Dahal R.H."/>
        </authorList>
    </citation>
    <scope>NUCLEOTIDE SEQUENCE [LARGE SCALE GENOMIC DNA]</scope>
    <source>
        <strain evidence="13 14">G-1-1-14</strain>
    </source>
</reference>
<dbReference type="GO" id="GO:0005886">
    <property type="term" value="C:plasma membrane"/>
    <property type="evidence" value="ECO:0007669"/>
    <property type="project" value="UniProtKB-SubCell"/>
</dbReference>
<dbReference type="PANTHER" id="PTHR47529:SF1">
    <property type="entry name" value="PERIPLASMIC CHAPERONE PPID"/>
    <property type="match status" value="1"/>
</dbReference>
<keyword evidence="5" id="KW-1133">Transmembrane helix</keyword>
<keyword evidence="2" id="KW-1003">Cell membrane</keyword>
<accession>A0A848F7W7</accession>
<protein>
    <recommendedName>
        <fullName evidence="9">Periplasmic chaperone PpiD</fullName>
    </recommendedName>
    <alternativeName>
        <fullName evidence="10">Periplasmic folding chaperone</fullName>
    </alternativeName>
</protein>
<dbReference type="AlphaFoldDB" id="A0A848F7W7"/>
<evidence type="ECO:0000256" key="1">
    <source>
        <dbReference type="ARBA" id="ARBA00004382"/>
    </source>
</evidence>
<gene>
    <name evidence="13" type="ORF">HHL10_10720</name>
</gene>
<evidence type="ECO:0000256" key="9">
    <source>
        <dbReference type="ARBA" id="ARBA00040743"/>
    </source>
</evidence>
<keyword evidence="3" id="KW-0997">Cell inner membrane</keyword>
<dbReference type="SUPFAM" id="SSF54534">
    <property type="entry name" value="FKBP-like"/>
    <property type="match status" value="1"/>
</dbReference>
<name>A0A848F7W7_9BURK</name>
<evidence type="ECO:0000313" key="13">
    <source>
        <dbReference type="EMBL" id="NML15452.1"/>
    </source>
</evidence>
<dbReference type="Gene3D" id="1.10.4030.10">
    <property type="entry name" value="Porin chaperone SurA, peptide-binding domain"/>
    <property type="match status" value="1"/>
</dbReference>
<proteinExistence type="inferred from homology"/>
<dbReference type="InterPro" id="IPR046357">
    <property type="entry name" value="PPIase_dom_sf"/>
</dbReference>
<keyword evidence="7" id="KW-0143">Chaperone</keyword>
<comment type="similarity">
    <text evidence="8">Belongs to the PpiD chaperone family.</text>
</comment>
<evidence type="ECO:0000256" key="5">
    <source>
        <dbReference type="ARBA" id="ARBA00022989"/>
    </source>
</evidence>
<evidence type="ECO:0000256" key="8">
    <source>
        <dbReference type="ARBA" id="ARBA00038408"/>
    </source>
</evidence>
<evidence type="ECO:0000256" key="4">
    <source>
        <dbReference type="ARBA" id="ARBA00022692"/>
    </source>
</evidence>
<dbReference type="Pfam" id="PF13624">
    <property type="entry name" value="SurA_N_3"/>
    <property type="match status" value="1"/>
</dbReference>
<dbReference type="InterPro" id="IPR000297">
    <property type="entry name" value="PPIase_PpiC"/>
</dbReference>
<keyword evidence="14" id="KW-1185">Reference proteome</keyword>
<dbReference type="GO" id="GO:0003755">
    <property type="term" value="F:peptidyl-prolyl cis-trans isomerase activity"/>
    <property type="evidence" value="ECO:0007669"/>
    <property type="project" value="UniProtKB-KW"/>
</dbReference>
<dbReference type="InterPro" id="IPR027304">
    <property type="entry name" value="Trigger_fact/SurA_dom_sf"/>
</dbReference>
<feature type="domain" description="PpiC" evidence="12">
    <location>
        <begin position="265"/>
        <end position="368"/>
    </location>
</feature>
<organism evidence="13 14">
    <name type="scientific">Azohydromonas caseinilytica</name>
    <dbReference type="NCBI Taxonomy" id="2728836"/>
    <lineage>
        <taxon>Bacteria</taxon>
        <taxon>Pseudomonadati</taxon>
        <taxon>Pseudomonadota</taxon>
        <taxon>Betaproteobacteria</taxon>
        <taxon>Burkholderiales</taxon>
        <taxon>Sphaerotilaceae</taxon>
        <taxon>Azohydromonas</taxon>
    </lineage>
</organism>
<dbReference type="EMBL" id="JABBFW010000006">
    <property type="protein sequence ID" value="NML15452.1"/>
    <property type="molecule type" value="Genomic_DNA"/>
</dbReference>
<dbReference type="PROSITE" id="PS50198">
    <property type="entry name" value="PPIC_PPIASE_2"/>
    <property type="match status" value="1"/>
</dbReference>
<dbReference type="Proteomes" id="UP000574067">
    <property type="component" value="Unassembled WGS sequence"/>
</dbReference>
<sequence>MFDFVRTHTRLLQFLLVLLVFPSFVFFGVQGYSRFTEGGNATVAEVDGHAITQAQWDAAHQQQAERLRQQMPGVDAKLLDSPQFKRETLDQLVRERVLMSAAEKQHLAVNDERLQRLFVTDPQYAFLRNPDNSINTQMLAAQGMSSAQFAERLRRDLTLRQVLAGITETAPAMPAAGKLALDALLQQRQVQLQRFNAADYAARVTPTDAELKAHYDANQARFKAPEQAVIEYVVLNAEALQQDVNVSEEDLRKYYDENAARYTSAEQRRASHILIASDKDQPAAERAKAKAKAEALLAELRKNPASFADVAKKESQDPGSAQKGGDLDFFARGAMVKPFEDAAFAMKPGEISNVVETDFGYHIIRLDAVRGGEKKPFEAVRGEIEAEVRKQLAQSRYTEAAEQFTNTVYEQPDSLQPVIDKLKLKKQTATVQRTPAPGAAGALASAKLLEAVFSNDVLRNKRNTEAVEIGANQLVSARVVEYRPERVRPFEEVQLQVRERVVAEQSLALARKDGQARLAQLKEGGDAAAASLPAPVTVSRAERGDLAPAALDAVMRADASKLPALLGVDVPQGFVVARLIKVEAPNAQSPALAALQGQYPQAWASAEGRAYYETLKKRFDVKIKAPAVAAVPAESAASEISR</sequence>
<evidence type="ECO:0000256" key="2">
    <source>
        <dbReference type="ARBA" id="ARBA00022475"/>
    </source>
</evidence>
<keyword evidence="11" id="KW-0697">Rotamase</keyword>
<dbReference type="SUPFAM" id="SSF109998">
    <property type="entry name" value="Triger factor/SurA peptide-binding domain-like"/>
    <property type="match status" value="1"/>
</dbReference>
<evidence type="ECO:0000259" key="12">
    <source>
        <dbReference type="PROSITE" id="PS50198"/>
    </source>
</evidence>
<evidence type="ECO:0000256" key="10">
    <source>
        <dbReference type="ARBA" id="ARBA00042775"/>
    </source>
</evidence>
<evidence type="ECO:0000256" key="11">
    <source>
        <dbReference type="PROSITE-ProRule" id="PRU00278"/>
    </source>
</evidence>
<keyword evidence="4" id="KW-0812">Transmembrane</keyword>
<evidence type="ECO:0000256" key="6">
    <source>
        <dbReference type="ARBA" id="ARBA00023136"/>
    </source>
</evidence>
<comment type="subcellular location">
    <subcellularLocation>
        <location evidence="1">Cell inner membrane</location>
        <topology evidence="1">Single-pass type II membrane protein</topology>
        <orientation evidence="1">Periplasmic side</orientation>
    </subcellularLocation>
</comment>
<evidence type="ECO:0000256" key="3">
    <source>
        <dbReference type="ARBA" id="ARBA00022519"/>
    </source>
</evidence>
<dbReference type="Gene3D" id="3.10.50.40">
    <property type="match status" value="1"/>
</dbReference>
<dbReference type="InterPro" id="IPR052029">
    <property type="entry name" value="PpiD_chaperone"/>
</dbReference>
<evidence type="ECO:0000256" key="7">
    <source>
        <dbReference type="ARBA" id="ARBA00023186"/>
    </source>
</evidence>
<keyword evidence="6" id="KW-0472">Membrane</keyword>
<keyword evidence="11 13" id="KW-0413">Isomerase</keyword>
<dbReference type="PANTHER" id="PTHR47529">
    <property type="entry name" value="PEPTIDYL-PROLYL CIS-TRANS ISOMERASE D"/>
    <property type="match status" value="1"/>
</dbReference>
<evidence type="ECO:0000313" key="14">
    <source>
        <dbReference type="Proteomes" id="UP000574067"/>
    </source>
</evidence>
<dbReference type="RefSeq" id="WP_169160360.1">
    <property type="nucleotide sequence ID" value="NZ_JABBFW010000006.1"/>
</dbReference>